<comment type="caution">
    <text evidence="1">The sequence shown here is derived from an EMBL/GenBank/DDBJ whole genome shotgun (WGS) entry which is preliminary data.</text>
</comment>
<dbReference type="AlphaFoldDB" id="A0A918Y7F6"/>
<dbReference type="EMBL" id="BMVF01000013">
    <property type="protein sequence ID" value="GHD92767.1"/>
    <property type="molecule type" value="Genomic_DNA"/>
</dbReference>
<evidence type="ECO:0000313" key="2">
    <source>
        <dbReference type="Proteomes" id="UP000608955"/>
    </source>
</evidence>
<dbReference type="GO" id="GO:0006310">
    <property type="term" value="P:DNA recombination"/>
    <property type="evidence" value="ECO:0007669"/>
    <property type="project" value="InterPro"/>
</dbReference>
<dbReference type="GO" id="GO:0015074">
    <property type="term" value="P:DNA integration"/>
    <property type="evidence" value="ECO:0007669"/>
    <property type="project" value="InterPro"/>
</dbReference>
<evidence type="ECO:0008006" key="3">
    <source>
        <dbReference type="Google" id="ProtNLM"/>
    </source>
</evidence>
<dbReference type="RefSeq" id="WP_190179812.1">
    <property type="nucleotide sequence ID" value="NZ_BMVF01000013.1"/>
</dbReference>
<organism evidence="1 2">
    <name type="scientific">Streptomyces naganishii JCM 4654</name>
    <dbReference type="NCBI Taxonomy" id="1306179"/>
    <lineage>
        <taxon>Bacteria</taxon>
        <taxon>Bacillati</taxon>
        <taxon>Actinomycetota</taxon>
        <taxon>Actinomycetes</taxon>
        <taxon>Kitasatosporales</taxon>
        <taxon>Streptomycetaceae</taxon>
        <taxon>Streptomyces</taxon>
    </lineage>
</organism>
<dbReference type="InterPro" id="IPR013762">
    <property type="entry name" value="Integrase-like_cat_sf"/>
</dbReference>
<keyword evidence="2" id="KW-1185">Reference proteome</keyword>
<dbReference type="Gene3D" id="1.10.443.10">
    <property type="entry name" value="Intergrase catalytic core"/>
    <property type="match status" value="1"/>
</dbReference>
<reference evidence="1" key="2">
    <citation type="submission" date="2020-09" db="EMBL/GenBank/DDBJ databases">
        <authorList>
            <person name="Sun Q."/>
            <person name="Ohkuma M."/>
        </authorList>
    </citation>
    <scope>NUCLEOTIDE SEQUENCE</scope>
    <source>
        <strain evidence="1">JCM 4654</strain>
    </source>
</reference>
<proteinExistence type="predicted"/>
<accession>A0A918Y7F6</accession>
<reference evidence="1" key="1">
    <citation type="journal article" date="2014" name="Int. J. Syst. Evol. Microbiol.">
        <title>Complete genome sequence of Corynebacterium casei LMG S-19264T (=DSM 44701T), isolated from a smear-ripened cheese.</title>
        <authorList>
            <consortium name="US DOE Joint Genome Institute (JGI-PGF)"/>
            <person name="Walter F."/>
            <person name="Albersmeier A."/>
            <person name="Kalinowski J."/>
            <person name="Ruckert C."/>
        </authorList>
    </citation>
    <scope>NUCLEOTIDE SEQUENCE</scope>
    <source>
        <strain evidence="1">JCM 4654</strain>
    </source>
</reference>
<name>A0A918Y7F6_9ACTN</name>
<sequence length="236" mass="27014">MHQRIRERLPHLPVLVDTAEKHRDEQAALLAAARQTPIGETFDHAGRTYRRTRYRWDSRSESQHGPDAVLATDEEFGERIELLRKEEDAFWAWVIIETLRHTGVRVEKLLELTHLALVSYRLPDNGEVVPLLQIVPSKSNEERLLLVTPELASVLATVVCRIRGDDGRVPPAARYDPHERVTGPMLPHLFQRKIGWRREIISTRVVNRLLKKPSLNLPQDVSPVSEDADTAWRCGG</sequence>
<gene>
    <name evidence="1" type="ORF">GCM10010508_46900</name>
</gene>
<dbReference type="GO" id="GO:0003677">
    <property type="term" value="F:DNA binding"/>
    <property type="evidence" value="ECO:0007669"/>
    <property type="project" value="InterPro"/>
</dbReference>
<evidence type="ECO:0000313" key="1">
    <source>
        <dbReference type="EMBL" id="GHD92767.1"/>
    </source>
</evidence>
<protein>
    <recommendedName>
        <fullName evidence="3">Tyr recombinase domain-containing protein</fullName>
    </recommendedName>
</protein>
<dbReference type="Proteomes" id="UP000608955">
    <property type="component" value="Unassembled WGS sequence"/>
</dbReference>